<dbReference type="RefSeq" id="WP_108404667.1">
    <property type="nucleotide sequence ID" value="NZ_CP026948.1"/>
</dbReference>
<dbReference type="Proteomes" id="UP000244754">
    <property type="component" value="Chromosome"/>
</dbReference>
<dbReference type="Gene3D" id="3.40.50.720">
    <property type="entry name" value="NAD(P)-binding Rossmann-like Domain"/>
    <property type="match status" value="1"/>
</dbReference>
<evidence type="ECO:0000259" key="1">
    <source>
        <dbReference type="Pfam" id="PF22242"/>
    </source>
</evidence>
<evidence type="ECO:0000313" key="3">
    <source>
        <dbReference type="Proteomes" id="UP000244754"/>
    </source>
</evidence>
<feature type="domain" description="CGL2689-like C-terminal" evidence="1">
    <location>
        <begin position="131"/>
        <end position="225"/>
    </location>
</feature>
<keyword evidence="3" id="KW-1185">Reference proteome</keyword>
<evidence type="ECO:0000313" key="2">
    <source>
        <dbReference type="EMBL" id="AWB84659.1"/>
    </source>
</evidence>
<dbReference type="KEGG" id="clia:C3E79_09395"/>
<dbReference type="Gene3D" id="1.10.1040.40">
    <property type="match status" value="1"/>
</dbReference>
<gene>
    <name evidence="2" type="ORF">C3E79_09395</name>
</gene>
<reference evidence="3" key="1">
    <citation type="submission" date="2018-01" db="EMBL/GenBank/DDBJ databases">
        <authorList>
            <person name="Li J."/>
        </authorList>
    </citation>
    <scope>NUCLEOTIDE SEQUENCE [LARGE SCALE GENOMIC DNA]</scope>
    <source>
        <strain evidence="3">2184</strain>
    </source>
</reference>
<accession>A0A2S0WFW4</accession>
<dbReference type="AlphaFoldDB" id="A0A2S0WFW4"/>
<organism evidence="2 3">
    <name type="scientific">Corynebacterium liangguodongii</name>
    <dbReference type="NCBI Taxonomy" id="2079535"/>
    <lineage>
        <taxon>Bacteria</taxon>
        <taxon>Bacillati</taxon>
        <taxon>Actinomycetota</taxon>
        <taxon>Actinomycetes</taxon>
        <taxon>Mycobacteriales</taxon>
        <taxon>Corynebacteriaceae</taxon>
        <taxon>Corynebacterium</taxon>
    </lineage>
</organism>
<protein>
    <recommendedName>
        <fullName evidence="1">CGL2689-like C-terminal domain-containing protein</fullName>
    </recommendedName>
</protein>
<dbReference type="EMBL" id="CP026948">
    <property type="protein sequence ID" value="AWB84659.1"/>
    <property type="molecule type" value="Genomic_DNA"/>
</dbReference>
<name>A0A2S0WFW4_9CORY</name>
<dbReference type="OrthoDB" id="4400982at2"/>
<dbReference type="InterPro" id="IPR054507">
    <property type="entry name" value="CGL2689-like_C"/>
</dbReference>
<sequence length="236" mass="24910">MPPRLRVAVVGGGGELARLLGSAGHDTFPVTTPEDIAAAELVLLDRDDCGWVSGGVDTLAPFVAPRQMFIHTALASGAQLLDAAETRGAIVMAAHNIFGNHWVTDAADELGESVIGLLIAEIGGVSHPVAEAARPVIAAALRLAALERAVRRDSFELLRSALPDADAFAGAYAEADPPELSHADPGYLERLYRAVDQPGVARLLADLERRNAQRLGDAEVELWAMSLTEKGLRDGI</sequence>
<proteinExistence type="predicted"/>
<dbReference type="Pfam" id="PF22242">
    <property type="entry name" value="6PGD_like"/>
    <property type="match status" value="1"/>
</dbReference>